<evidence type="ECO:0000256" key="3">
    <source>
        <dbReference type="ARBA" id="ARBA00022729"/>
    </source>
</evidence>
<proteinExistence type="predicted"/>
<keyword evidence="2" id="KW-0964">Secreted</keyword>
<keyword evidence="4" id="KW-1133">Transmembrane helix</keyword>
<dbReference type="AlphaFoldDB" id="A0A667Y927"/>
<dbReference type="InParanoid" id="A0A667Y927"/>
<feature type="domain" description="C1q" evidence="5">
    <location>
        <begin position="44"/>
        <end position="189"/>
    </location>
</feature>
<dbReference type="SMART" id="SM00110">
    <property type="entry name" value="C1Q"/>
    <property type="match status" value="1"/>
</dbReference>
<evidence type="ECO:0000256" key="1">
    <source>
        <dbReference type="ARBA" id="ARBA00004613"/>
    </source>
</evidence>
<keyword evidence="3" id="KW-0732">Signal</keyword>
<dbReference type="InterPro" id="IPR050822">
    <property type="entry name" value="Cerebellin_Synaptic_Org"/>
</dbReference>
<keyword evidence="4" id="KW-0472">Membrane</keyword>
<keyword evidence="4" id="KW-0812">Transmembrane</keyword>
<dbReference type="Proteomes" id="UP000472263">
    <property type="component" value="Chromosome 13"/>
</dbReference>
<evidence type="ECO:0000256" key="4">
    <source>
        <dbReference type="SAM" id="Phobius"/>
    </source>
</evidence>
<dbReference type="PANTHER" id="PTHR22923">
    <property type="entry name" value="CEREBELLIN-RELATED"/>
    <property type="match status" value="1"/>
</dbReference>
<reference evidence="6" key="3">
    <citation type="submission" date="2025-09" db="UniProtKB">
        <authorList>
            <consortium name="Ensembl"/>
        </authorList>
    </citation>
    <scope>IDENTIFICATION</scope>
</reference>
<evidence type="ECO:0000256" key="2">
    <source>
        <dbReference type="ARBA" id="ARBA00022525"/>
    </source>
</evidence>
<dbReference type="InterPro" id="IPR008983">
    <property type="entry name" value="Tumour_necrosis_fac-like_dom"/>
</dbReference>
<dbReference type="GO" id="GO:0099558">
    <property type="term" value="P:maintenance of synapse structure"/>
    <property type="evidence" value="ECO:0007669"/>
    <property type="project" value="TreeGrafter"/>
</dbReference>
<dbReference type="PRINTS" id="PR00007">
    <property type="entry name" value="COMPLEMNTC1Q"/>
</dbReference>
<name>A0A667Y927_9TELE</name>
<dbReference type="Pfam" id="PF00386">
    <property type="entry name" value="C1q"/>
    <property type="match status" value="1"/>
</dbReference>
<comment type="subcellular location">
    <subcellularLocation>
        <location evidence="1">Secreted</location>
    </subcellularLocation>
</comment>
<dbReference type="GO" id="GO:0005576">
    <property type="term" value="C:extracellular region"/>
    <property type="evidence" value="ECO:0007669"/>
    <property type="project" value="UniProtKB-SubCell"/>
</dbReference>
<evidence type="ECO:0000313" key="6">
    <source>
        <dbReference type="Ensembl" id="ENSMMDP00005020629.1"/>
    </source>
</evidence>
<dbReference type="PANTHER" id="PTHR22923:SF103">
    <property type="entry name" value="CEREBELLIN 20-RELATED"/>
    <property type="match status" value="1"/>
</dbReference>
<evidence type="ECO:0000313" key="7">
    <source>
        <dbReference type="Proteomes" id="UP000472263"/>
    </source>
</evidence>
<dbReference type="GO" id="GO:0045202">
    <property type="term" value="C:synapse"/>
    <property type="evidence" value="ECO:0007669"/>
    <property type="project" value="TreeGrafter"/>
</dbReference>
<dbReference type="SUPFAM" id="SSF49842">
    <property type="entry name" value="TNF-like"/>
    <property type="match status" value="1"/>
</dbReference>
<accession>A0A667Y927</accession>
<feature type="transmembrane region" description="Helical" evidence="4">
    <location>
        <begin position="25"/>
        <end position="44"/>
    </location>
</feature>
<dbReference type="PROSITE" id="PS50871">
    <property type="entry name" value="C1Q"/>
    <property type="match status" value="1"/>
</dbReference>
<dbReference type="GeneTree" id="ENSGT00940000163520"/>
<reference evidence="6" key="2">
    <citation type="submission" date="2025-08" db="UniProtKB">
        <authorList>
            <consortium name="Ensembl"/>
        </authorList>
    </citation>
    <scope>IDENTIFICATION</scope>
</reference>
<reference evidence="6" key="1">
    <citation type="submission" date="2019-06" db="EMBL/GenBank/DDBJ databases">
        <authorList>
            <consortium name="Wellcome Sanger Institute Data Sharing"/>
        </authorList>
    </citation>
    <scope>NUCLEOTIDE SEQUENCE [LARGE SCALE GENOMIC DNA]</scope>
</reference>
<keyword evidence="7" id="KW-1185">Reference proteome</keyword>
<sequence length="189" mass="20240">MTAGSPCRDDQHQVSGFCLGLVTHAYAVLLLGAVFLCLLGTVLVQSHKIAFSVALTNNRWCLGPEREETTVVYQHVFINLGGSYNVTTGKFIAPYSGVYSFSLTVYSDAGAPDSALAACASLHVNGSQVASASDQNRQDQEDSSTTVVALRLNAGDKVHVKLPAGCFLCDNNSHYNTFTGFLLYPLLNK</sequence>
<dbReference type="Ensembl" id="ENSMMDT00005021113.1">
    <property type="protein sequence ID" value="ENSMMDP00005020629.1"/>
    <property type="gene ID" value="ENSMMDG00005010145.1"/>
</dbReference>
<dbReference type="Gene3D" id="2.60.120.40">
    <property type="match status" value="1"/>
</dbReference>
<dbReference type="InterPro" id="IPR001073">
    <property type="entry name" value="C1q_dom"/>
</dbReference>
<evidence type="ECO:0000259" key="5">
    <source>
        <dbReference type="PROSITE" id="PS50871"/>
    </source>
</evidence>
<organism evidence="6 7">
    <name type="scientific">Myripristis murdjan</name>
    <name type="common">pinecone soldierfish</name>
    <dbReference type="NCBI Taxonomy" id="586833"/>
    <lineage>
        <taxon>Eukaryota</taxon>
        <taxon>Metazoa</taxon>
        <taxon>Chordata</taxon>
        <taxon>Craniata</taxon>
        <taxon>Vertebrata</taxon>
        <taxon>Euteleostomi</taxon>
        <taxon>Actinopterygii</taxon>
        <taxon>Neopterygii</taxon>
        <taxon>Teleostei</taxon>
        <taxon>Neoteleostei</taxon>
        <taxon>Acanthomorphata</taxon>
        <taxon>Holocentriformes</taxon>
        <taxon>Holocentridae</taxon>
        <taxon>Myripristis</taxon>
    </lineage>
</organism>
<protein>
    <submittedName>
        <fullName evidence="6">Cerebellin 20</fullName>
    </submittedName>
</protein>